<protein>
    <recommendedName>
        <fullName evidence="14">Peptidase M14 domain-containing protein</fullName>
    </recommendedName>
</protein>
<feature type="domain" description="Peptidase M14" evidence="14">
    <location>
        <begin position="898"/>
        <end position="1183"/>
    </location>
</feature>
<dbReference type="CDD" id="cd06245">
    <property type="entry name" value="M14_CPD_III"/>
    <property type="match status" value="1"/>
</dbReference>
<evidence type="ECO:0000259" key="14">
    <source>
        <dbReference type="PROSITE" id="PS52035"/>
    </source>
</evidence>
<keyword evidence="3" id="KW-0121">Carboxypeptidase</keyword>
<gene>
    <name evidence="15" type="ORF">P4O66_017717</name>
</gene>
<evidence type="ECO:0000256" key="9">
    <source>
        <dbReference type="ARBA" id="ARBA00023180"/>
    </source>
</evidence>
<evidence type="ECO:0000256" key="10">
    <source>
        <dbReference type="PROSITE-ProRule" id="PRU01379"/>
    </source>
</evidence>
<dbReference type="SUPFAM" id="SSF53187">
    <property type="entry name" value="Zn-dependent exopeptidases"/>
    <property type="match status" value="3"/>
</dbReference>
<keyword evidence="6" id="KW-0378">Hydrolase</keyword>
<sequence>MSRQTGAKPCSAQLQFRSLLFVFVVFIGSTKSSRVGEVTDPPGPATEEVESYKRYYNFVELTRRLKSLARSYPHIADLSSVGRSVEGRELWVMRITKDLRAEAPGKPKFKYVGNMHGDETVSRQVLVYLIEYLLSRYGDDRRVTDLVNNTDIYIMPSMNPDGFERSVEGDCNGNAGGRNNAKDIDLNRSFPDQFGTEDVNEDDAPELTAMMKWIVENKFVLSGNLHGGTVVASYPFDDSASHVRYGFYSLSPDDALFRYLARVYAENNPVMSTGEPKCEGDPGETFKDGITNGASWYDVPGGMQDFNYLQGNCMEITMELSCCKYPPATQLHVEWNNNLQSLLAYMEKVHIGVRGFVKEALTGTPVSGADIMVAGINHNVSTGRFGDYYRLLLPGVYNVTATVPGCAPMTEVGVQVMAGKATELNFTLTPLRDVGVGPSTAPYTTLSATTGPTSAGSGSSTDSAVLGPGLPGTGTLVPEPQPLQPEEFRHHHYSDMELFLQRFSMLYPSITRLYSIGKSVQDRQLWVMEISDNPGEHEEGEPEFKYIGNMHGNEVVGRELLLNLIEYLCRNYGSDPEATYLINTTRIHIMPSMNPDGYEVSLEGDVSGYQGRNNSNNFDLNRNFPDQFKTIGEPRQPETIAVMNWARNYPFVLSANLHGGSLVVNYPFDDDPDGVTRYSASPDDAVFKMVSSAYAKENPLMSKGHPCVDIKEYPDEYFQDGVTNGANWYNVPGGMQDWNYMNTNCFEVTIELGCVKYPHAEELPQYWEQNRRSLLQFIHQVHRGAKGMVTDSKDGTGIPNATITVDKIHHSITTNKAGDYWRLLVPGPYHLTASAEGYTSVDTYVTVPQEGVEQVDFKLTRIHLNPNEEDLQSFIKQLSTSPDLDRLIPDTTTSSSFRYHGYKEMSEFLRGLKLNFPKITALRRLGQSVEFRAIWALEISNKPEEPEPNEPKIRFVAGIHGNAPVGTELLLEFATYLCINYGKNAAITRLINETRIVILPSINPDGRERARERDCTSTEGMANAAGKDLDTDFFGNVSQRATEPQLETRAVMDLIQEKSFTLSVALDGGSVLVTYPYDKPVQPVENESTLRYLATVYANNHPTMYLGDAGCRNNSQMGNIPEGVLRAAEMHSHMGSMKDFSVDFGHCPEITVYTSCCLFPSSDQLPSLWAQNRKSLLSMLVEVHKGVRGVVRDKTGKPIAGAMIVLNGGVRVFTVEGGYFHVLLAPGVHKIEAIAEGYQQQRQEVVVLSNEAARFVTIEFDMDNSIFGLPRELVVAAAAAAMTALAITACIIWCVCSAKSNREKDGFHRLRQHGDDYDDEIHLTSVGSKKSLLSHEFQDESESDEDTLLSCLLNLLVVMALSPVSSPLGWDTKGTRMVLGRDMSLVWHINDNAQLDLNLRKQARQLENELDLKLVSFSKLCTSYSSSRDGRRGDSSDTTPLLNNSTQDRMFETMSVEIEQLLAKLTGVNDKMAEYTSTPGVTSLNAALMHTLQRHRDILQDYTHEFHKTKSNFLAVREREDLLGSVRKDIETYKSGSGVNNRRTELFLKEHEHLRNSDRLIEDTISIAMATKENMTSQRGMLKSIQSRVNTLANRFPAINSLIQRINLRKRRDSLILGGVIGICTIILLLYAFH</sequence>
<keyword evidence="12" id="KW-0812">Transmembrane</keyword>
<dbReference type="PROSITE" id="PS00133">
    <property type="entry name" value="CARBOXYPEPT_ZN_2"/>
    <property type="match status" value="2"/>
</dbReference>
<feature type="domain" description="Peptidase M14" evidence="14">
    <location>
        <begin position="489"/>
        <end position="781"/>
    </location>
</feature>
<evidence type="ECO:0000256" key="11">
    <source>
        <dbReference type="SAM" id="MobiDB-lite"/>
    </source>
</evidence>
<feature type="region of interest" description="Disordered" evidence="11">
    <location>
        <begin position="443"/>
        <end position="483"/>
    </location>
</feature>
<keyword evidence="13" id="KW-0732">Signal</keyword>
<proteinExistence type="inferred from homology"/>
<dbReference type="GO" id="GO:0006518">
    <property type="term" value="P:peptide metabolic process"/>
    <property type="evidence" value="ECO:0007669"/>
    <property type="project" value="TreeGrafter"/>
</dbReference>
<keyword evidence="16" id="KW-1185">Reference proteome</keyword>
<dbReference type="InterPro" id="IPR008969">
    <property type="entry name" value="CarboxyPept-like_regulatory"/>
</dbReference>
<dbReference type="InterPro" id="IPR000834">
    <property type="entry name" value="Peptidase_M14"/>
</dbReference>
<feature type="domain" description="Peptidase M14" evidence="14">
    <location>
        <begin position="54"/>
        <end position="349"/>
    </location>
</feature>
<organism evidence="15 16">
    <name type="scientific">Electrophorus voltai</name>
    <dbReference type="NCBI Taxonomy" id="2609070"/>
    <lineage>
        <taxon>Eukaryota</taxon>
        <taxon>Metazoa</taxon>
        <taxon>Chordata</taxon>
        <taxon>Craniata</taxon>
        <taxon>Vertebrata</taxon>
        <taxon>Euteleostomi</taxon>
        <taxon>Actinopterygii</taxon>
        <taxon>Neopterygii</taxon>
        <taxon>Teleostei</taxon>
        <taxon>Ostariophysi</taxon>
        <taxon>Gymnotiformes</taxon>
        <taxon>Gymnotoidei</taxon>
        <taxon>Gymnotidae</taxon>
        <taxon>Electrophorus</taxon>
    </lineage>
</organism>
<feature type="signal peptide" evidence="13">
    <location>
        <begin position="1"/>
        <end position="32"/>
    </location>
</feature>
<dbReference type="FunFam" id="3.40.630.10:FF:000020">
    <property type="entry name" value="Carboxypeptidase D"/>
    <property type="match status" value="1"/>
</dbReference>
<dbReference type="FunFam" id="2.60.40.1120:FF:000005">
    <property type="entry name" value="Carboxypeptidase D"/>
    <property type="match status" value="1"/>
</dbReference>
<keyword evidence="9" id="KW-0325">Glycoprotein</keyword>
<evidence type="ECO:0000256" key="12">
    <source>
        <dbReference type="SAM" id="Phobius"/>
    </source>
</evidence>
<feature type="compositionally biased region" description="Low complexity" evidence="11">
    <location>
        <begin position="444"/>
        <end position="478"/>
    </location>
</feature>
<dbReference type="FunFam" id="2.60.40.1120:FF:000004">
    <property type="entry name" value="Carboxypeptidase E"/>
    <property type="match status" value="1"/>
</dbReference>
<evidence type="ECO:0000256" key="8">
    <source>
        <dbReference type="ARBA" id="ARBA00023049"/>
    </source>
</evidence>
<dbReference type="EMBL" id="JAROKS010000025">
    <property type="protein sequence ID" value="KAK1785966.1"/>
    <property type="molecule type" value="Genomic_DNA"/>
</dbReference>
<comment type="caution">
    <text evidence="15">The sequence shown here is derived from an EMBL/GenBank/DDBJ whole genome shotgun (WGS) entry which is preliminary data.</text>
</comment>
<dbReference type="InterPro" id="IPR050753">
    <property type="entry name" value="Peptidase_M14_domain"/>
</dbReference>
<comment type="caution">
    <text evidence="10">Lacks conserved residue(s) required for the propagation of feature annotation.</text>
</comment>
<accession>A0AAD8YU48</accession>
<dbReference type="InterPro" id="IPR033848">
    <property type="entry name" value="M14_CPD_III"/>
</dbReference>
<evidence type="ECO:0000256" key="2">
    <source>
        <dbReference type="ARBA" id="ARBA00005988"/>
    </source>
</evidence>
<dbReference type="InterPro" id="IPR057247">
    <property type="entry name" value="CARBOXYPEPT_ZN_2"/>
</dbReference>
<feature type="active site" description="Proton donor/acceptor" evidence="10">
    <location>
        <position position="751"/>
    </location>
</feature>
<feature type="transmembrane region" description="Helical" evidence="12">
    <location>
        <begin position="1273"/>
        <end position="1296"/>
    </location>
</feature>
<dbReference type="CDD" id="cd15864">
    <property type="entry name" value="SNARE_GS28"/>
    <property type="match status" value="1"/>
</dbReference>
<keyword evidence="7" id="KW-0862">Zinc</keyword>
<evidence type="ECO:0000256" key="1">
    <source>
        <dbReference type="ARBA" id="ARBA00001947"/>
    </source>
</evidence>
<keyword evidence="8" id="KW-0482">Metalloprotease</keyword>
<evidence type="ECO:0000256" key="4">
    <source>
        <dbReference type="ARBA" id="ARBA00022670"/>
    </source>
</evidence>
<dbReference type="CDD" id="cd03868">
    <property type="entry name" value="M14_CPD_I"/>
    <property type="match status" value="1"/>
</dbReference>
<dbReference type="GO" id="GO:0016485">
    <property type="term" value="P:protein processing"/>
    <property type="evidence" value="ECO:0007669"/>
    <property type="project" value="TreeGrafter"/>
</dbReference>
<feature type="region of interest" description="Disordered" evidence="11">
    <location>
        <begin position="1423"/>
        <end position="1445"/>
    </location>
</feature>
<dbReference type="PANTHER" id="PTHR11532:SF73">
    <property type="entry name" value="CARBOXYPEPTIDASE D"/>
    <property type="match status" value="1"/>
</dbReference>
<evidence type="ECO:0000256" key="7">
    <source>
        <dbReference type="ARBA" id="ARBA00022833"/>
    </source>
</evidence>
<dbReference type="SMART" id="SM00631">
    <property type="entry name" value="Zn_pept"/>
    <property type="match status" value="3"/>
</dbReference>
<dbReference type="GO" id="GO:0005615">
    <property type="term" value="C:extracellular space"/>
    <property type="evidence" value="ECO:0007669"/>
    <property type="project" value="TreeGrafter"/>
</dbReference>
<comment type="cofactor">
    <cofactor evidence="1">
        <name>Zn(2+)</name>
        <dbReference type="ChEBI" id="CHEBI:29105"/>
    </cofactor>
</comment>
<feature type="region of interest" description="Disordered" evidence="11">
    <location>
        <begin position="171"/>
        <end position="199"/>
    </location>
</feature>
<evidence type="ECO:0000256" key="6">
    <source>
        <dbReference type="ARBA" id="ARBA00022801"/>
    </source>
</evidence>
<comment type="similarity">
    <text evidence="2 10">Belongs to the peptidase M14 family.</text>
</comment>
<dbReference type="SUPFAM" id="SSF49464">
    <property type="entry name" value="Carboxypeptidase regulatory domain-like"/>
    <property type="match status" value="3"/>
</dbReference>
<dbReference type="Pfam" id="PF13620">
    <property type="entry name" value="CarboxypepD_reg"/>
    <property type="match status" value="3"/>
</dbReference>
<dbReference type="GO" id="GO:0008270">
    <property type="term" value="F:zinc ion binding"/>
    <property type="evidence" value="ECO:0007669"/>
    <property type="project" value="InterPro"/>
</dbReference>
<evidence type="ECO:0000256" key="3">
    <source>
        <dbReference type="ARBA" id="ARBA00022645"/>
    </source>
</evidence>
<feature type="chain" id="PRO_5042226623" description="Peptidase M14 domain-containing protein" evidence="13">
    <location>
        <begin position="33"/>
        <end position="1634"/>
    </location>
</feature>
<dbReference type="FunFam" id="3.40.630.10:FF:000043">
    <property type="entry name" value="Carboxypeptidase D"/>
    <property type="match status" value="1"/>
</dbReference>
<dbReference type="PRINTS" id="PR00765">
    <property type="entry name" value="CRBOXYPTASEA"/>
</dbReference>
<dbReference type="FunFam" id="3.40.630.10:FF:000026">
    <property type="entry name" value="Carboxypeptidase D"/>
    <property type="match status" value="1"/>
</dbReference>
<reference evidence="15" key="1">
    <citation type="submission" date="2023-03" db="EMBL/GenBank/DDBJ databases">
        <title>Electrophorus voltai genome.</title>
        <authorList>
            <person name="Bian C."/>
        </authorList>
    </citation>
    <scope>NUCLEOTIDE SEQUENCE</scope>
    <source>
        <strain evidence="15">CB-2022</strain>
        <tissue evidence="15">Muscle</tissue>
    </source>
</reference>
<dbReference type="Gene3D" id="3.40.630.10">
    <property type="entry name" value="Zn peptidases"/>
    <property type="match status" value="3"/>
</dbReference>
<dbReference type="Gene3D" id="2.60.40.1120">
    <property type="entry name" value="Carboxypeptidase-like, regulatory domain"/>
    <property type="match status" value="3"/>
</dbReference>
<dbReference type="PANTHER" id="PTHR11532">
    <property type="entry name" value="PROTEASE M14 CARBOXYPEPTIDASE"/>
    <property type="match status" value="1"/>
</dbReference>
<dbReference type="GO" id="GO:0004181">
    <property type="term" value="F:metallocarboxypeptidase activity"/>
    <property type="evidence" value="ECO:0007669"/>
    <property type="project" value="InterPro"/>
</dbReference>
<evidence type="ECO:0000313" key="16">
    <source>
        <dbReference type="Proteomes" id="UP001239994"/>
    </source>
</evidence>
<keyword evidence="12" id="KW-1133">Transmembrane helix</keyword>
<name>A0AAD8YU48_9TELE</name>
<evidence type="ECO:0000256" key="13">
    <source>
        <dbReference type="SAM" id="SignalP"/>
    </source>
</evidence>
<keyword evidence="5" id="KW-0479">Metal-binding</keyword>
<dbReference type="PROSITE" id="PS00132">
    <property type="entry name" value="CARBOXYPEPT_ZN_1"/>
    <property type="match status" value="2"/>
</dbReference>
<keyword evidence="12" id="KW-0472">Membrane</keyword>
<evidence type="ECO:0000313" key="15">
    <source>
        <dbReference type="EMBL" id="KAK1785966.1"/>
    </source>
</evidence>
<dbReference type="PROSITE" id="PS52035">
    <property type="entry name" value="PEPTIDASE_M14"/>
    <property type="match status" value="3"/>
</dbReference>
<dbReference type="CDD" id="cd11308">
    <property type="entry name" value="Peptidase_M14NE-CP-C_like"/>
    <property type="match status" value="3"/>
</dbReference>
<dbReference type="Pfam" id="PF00246">
    <property type="entry name" value="Peptidase_M14"/>
    <property type="match status" value="3"/>
</dbReference>
<feature type="transmembrane region" description="Helical" evidence="12">
    <location>
        <begin position="1615"/>
        <end position="1633"/>
    </location>
</feature>
<evidence type="ECO:0000256" key="5">
    <source>
        <dbReference type="ARBA" id="ARBA00022723"/>
    </source>
</evidence>
<feature type="active site" description="Proton donor/acceptor" evidence="10">
    <location>
        <position position="319"/>
    </location>
</feature>
<dbReference type="InterPro" id="IPR057246">
    <property type="entry name" value="CARBOXYPEPT_ZN_1"/>
</dbReference>
<dbReference type="Pfam" id="PF12352">
    <property type="entry name" value="V-SNARE_C"/>
    <property type="match status" value="1"/>
</dbReference>
<keyword evidence="4" id="KW-0645">Protease</keyword>
<dbReference type="Proteomes" id="UP001239994">
    <property type="component" value="Unassembled WGS sequence"/>
</dbReference>